<comment type="caution">
    <text evidence="10">The sequence shown here is derived from an EMBL/GenBank/DDBJ whole genome shotgun (WGS) entry which is preliminary data.</text>
</comment>
<keyword evidence="4 6" id="KW-0131">Cell cycle</keyword>
<dbReference type="Gene3D" id="3.30.70.260">
    <property type="match status" value="1"/>
</dbReference>
<gene>
    <name evidence="6 10" type="primary">minC</name>
    <name evidence="10" type="ORF">MU846_08150</name>
</gene>
<feature type="domain" description="Septum formation inhibitor MinC C-terminal" evidence="8">
    <location>
        <begin position="145"/>
        <end position="243"/>
    </location>
</feature>
<dbReference type="PANTHER" id="PTHR34108:SF1">
    <property type="entry name" value="SEPTUM SITE-DETERMINING PROTEIN MINC"/>
    <property type="match status" value="1"/>
</dbReference>
<dbReference type="NCBIfam" id="TIGR01222">
    <property type="entry name" value="minC"/>
    <property type="match status" value="1"/>
</dbReference>
<dbReference type="HAMAP" id="MF_00267">
    <property type="entry name" value="MinC"/>
    <property type="match status" value="1"/>
</dbReference>
<dbReference type="Gene3D" id="2.160.20.70">
    <property type="match status" value="1"/>
</dbReference>
<sequence length="250" mass="27287">MTAVEEHTILEFRGRMLMMTVLHLKTLALDALHAQLDKSLQESPDWLRDVPIVLDLPAEGEVSVVELALVLEALRDRDMNLVAVATGTAMPEQEVRALGLGVVTLGDQRTNASRQEKSAARAETPLSTEPAGAAQQTRERIETMVIDQPVRSGQQIYSRGDLIVLAPVGTGAELLADGHIHVYGNLRGRALAGVRGDSSARIFCQQLNAELVSIAGHYRVAEDLPESWRNQPVQISLDGEAMQFMPLKAR</sequence>
<keyword evidence="11" id="KW-1185">Reference proteome</keyword>
<keyword evidence="2 6" id="KW-0132">Cell division</keyword>
<dbReference type="PANTHER" id="PTHR34108">
    <property type="entry name" value="SEPTUM SITE-DETERMINING PROTEIN MINC"/>
    <property type="match status" value="1"/>
</dbReference>
<comment type="similarity">
    <text evidence="1 6">Belongs to the MinC family.</text>
</comment>
<dbReference type="InterPro" id="IPR036145">
    <property type="entry name" value="MinC_C_sf"/>
</dbReference>
<evidence type="ECO:0000256" key="5">
    <source>
        <dbReference type="ARBA" id="ARBA00025606"/>
    </source>
</evidence>
<evidence type="ECO:0000256" key="3">
    <source>
        <dbReference type="ARBA" id="ARBA00023210"/>
    </source>
</evidence>
<protein>
    <recommendedName>
        <fullName evidence="6">Probable septum site-determining protein MinC</fullName>
    </recommendedName>
</protein>
<evidence type="ECO:0000259" key="9">
    <source>
        <dbReference type="Pfam" id="PF05209"/>
    </source>
</evidence>
<keyword evidence="3 6" id="KW-0717">Septation</keyword>
<dbReference type="SUPFAM" id="SSF63848">
    <property type="entry name" value="Cell-division inhibitor MinC, C-terminal domain"/>
    <property type="match status" value="1"/>
</dbReference>
<feature type="region of interest" description="Disordered" evidence="7">
    <location>
        <begin position="110"/>
        <end position="136"/>
    </location>
</feature>
<evidence type="ECO:0000256" key="1">
    <source>
        <dbReference type="ARBA" id="ARBA00006291"/>
    </source>
</evidence>
<proteinExistence type="inferred from homology"/>
<evidence type="ECO:0000256" key="7">
    <source>
        <dbReference type="SAM" id="MobiDB-lite"/>
    </source>
</evidence>
<dbReference type="EMBL" id="JALKII010000004">
    <property type="protein sequence ID" value="MCK0537680.1"/>
    <property type="molecule type" value="Genomic_DNA"/>
</dbReference>
<comment type="subunit">
    <text evidence="6">Interacts with MinD and FtsZ.</text>
</comment>
<evidence type="ECO:0000256" key="2">
    <source>
        <dbReference type="ARBA" id="ARBA00022618"/>
    </source>
</evidence>
<reference evidence="10" key="1">
    <citation type="submission" date="2022-04" db="EMBL/GenBank/DDBJ databases">
        <title>Alcanivorax sp. CY1518 draft genome sequence.</title>
        <authorList>
            <person name="Zhao G."/>
            <person name="An M."/>
        </authorList>
    </citation>
    <scope>NUCLEOTIDE SEQUENCE</scope>
    <source>
        <strain evidence="10">CY1518</strain>
    </source>
</reference>
<dbReference type="InterPro" id="IPR007874">
    <property type="entry name" value="MinC_N"/>
</dbReference>
<evidence type="ECO:0000313" key="11">
    <source>
        <dbReference type="Proteomes" id="UP001165524"/>
    </source>
</evidence>
<evidence type="ECO:0000313" key="10">
    <source>
        <dbReference type="EMBL" id="MCK0537680.1"/>
    </source>
</evidence>
<name>A0ABT0E766_9GAMM</name>
<dbReference type="RefSeq" id="WP_246951512.1">
    <property type="nucleotide sequence ID" value="NZ_JALKII010000004.1"/>
</dbReference>
<dbReference type="InterPro" id="IPR013033">
    <property type="entry name" value="MinC"/>
</dbReference>
<evidence type="ECO:0000256" key="6">
    <source>
        <dbReference type="HAMAP-Rule" id="MF_00267"/>
    </source>
</evidence>
<comment type="function">
    <text evidence="5 6">Cell division inhibitor that blocks the formation of polar Z ring septums. Rapidly oscillates between the poles of the cell to destabilize FtsZ filaments that have formed before they mature into polar Z rings. Prevents FtsZ polymerization.</text>
</comment>
<accession>A0ABT0E766</accession>
<dbReference type="Proteomes" id="UP001165524">
    <property type="component" value="Unassembled WGS sequence"/>
</dbReference>
<feature type="domain" description="Septum formation inhibitor MinC N-terminal" evidence="9">
    <location>
        <begin position="10"/>
        <end position="80"/>
    </location>
</feature>
<dbReference type="Pfam" id="PF05209">
    <property type="entry name" value="MinC_N"/>
    <property type="match status" value="1"/>
</dbReference>
<dbReference type="InterPro" id="IPR005526">
    <property type="entry name" value="Septum_form_inhib_MinC_C"/>
</dbReference>
<organism evidence="10 11">
    <name type="scientific">Alcanivorax quisquiliarum</name>
    <dbReference type="NCBI Taxonomy" id="2933565"/>
    <lineage>
        <taxon>Bacteria</taxon>
        <taxon>Pseudomonadati</taxon>
        <taxon>Pseudomonadota</taxon>
        <taxon>Gammaproteobacteria</taxon>
        <taxon>Oceanospirillales</taxon>
        <taxon>Alcanivoracaceae</taxon>
        <taxon>Alcanivorax</taxon>
    </lineage>
</organism>
<evidence type="ECO:0000256" key="4">
    <source>
        <dbReference type="ARBA" id="ARBA00023306"/>
    </source>
</evidence>
<dbReference type="Pfam" id="PF03775">
    <property type="entry name" value="MinC_C"/>
    <property type="match status" value="1"/>
</dbReference>
<evidence type="ECO:0000259" key="8">
    <source>
        <dbReference type="Pfam" id="PF03775"/>
    </source>
</evidence>
<dbReference type="InterPro" id="IPR016098">
    <property type="entry name" value="CAP/MinC_C"/>
</dbReference>